<dbReference type="InterPro" id="IPR001509">
    <property type="entry name" value="Epimerase_deHydtase"/>
</dbReference>
<dbReference type="AlphaFoldDB" id="F6F1F8"/>
<dbReference type="EMBL" id="CP002799">
    <property type="protein sequence ID" value="AEG51374.1"/>
    <property type="molecule type" value="Genomic_DNA"/>
</dbReference>
<dbReference type="GO" id="GO:0004029">
    <property type="term" value="F:aldehyde dehydrogenase (NAD+) activity"/>
    <property type="evidence" value="ECO:0007669"/>
    <property type="project" value="TreeGrafter"/>
</dbReference>
<dbReference type="EMBL" id="CP002799">
    <property type="protein sequence ID" value="AEG51070.1"/>
    <property type="molecule type" value="Genomic_DNA"/>
</dbReference>
<dbReference type="Proteomes" id="UP000007150">
    <property type="component" value="Chromosome 2"/>
</dbReference>
<dbReference type="PANTHER" id="PTHR48079">
    <property type="entry name" value="PROTEIN YEEZ"/>
    <property type="match status" value="1"/>
</dbReference>
<dbReference type="Gene3D" id="3.40.50.720">
    <property type="entry name" value="NAD(P)-binding Rossmann-like Domain"/>
    <property type="match status" value="1"/>
</dbReference>
<reference evidence="3 4" key="1">
    <citation type="submission" date="2011-05" db="EMBL/GenBank/DDBJ databases">
        <title>Complete sequence of chromosome 2 of Sphingobium chlorophenolicum L-1.</title>
        <authorList>
            <consortium name="US DOE Joint Genome Institute"/>
            <person name="Lucas S."/>
            <person name="Han J."/>
            <person name="Lapidus A."/>
            <person name="Cheng J.-F."/>
            <person name="Goodwin L."/>
            <person name="Pitluck S."/>
            <person name="Peters L."/>
            <person name="Daligault H."/>
            <person name="Han C."/>
            <person name="Tapia R."/>
            <person name="Land M."/>
            <person name="Hauser L."/>
            <person name="Kyrpides N."/>
            <person name="Ivanova N."/>
            <person name="Pagani I."/>
            <person name="Turner P."/>
            <person name="Copley S."/>
            <person name="Woyke T."/>
        </authorList>
    </citation>
    <scope>NUCLEOTIDE SEQUENCE [LARGE SCALE GENOMIC DNA]</scope>
    <source>
        <strain evidence="3 4">L-1</strain>
    </source>
</reference>
<organism evidence="3 4">
    <name type="scientific">Sphingobium chlorophenolicum L-1</name>
    <dbReference type="NCBI Taxonomy" id="690566"/>
    <lineage>
        <taxon>Bacteria</taxon>
        <taxon>Pseudomonadati</taxon>
        <taxon>Pseudomonadota</taxon>
        <taxon>Alphaproteobacteria</taxon>
        <taxon>Sphingomonadales</taxon>
        <taxon>Sphingomonadaceae</taxon>
        <taxon>Sphingobium</taxon>
    </lineage>
</organism>
<dbReference type="RefSeq" id="WP_013849300.1">
    <property type="nucleotide sequence ID" value="NC_015594.1"/>
</dbReference>
<evidence type="ECO:0000259" key="1">
    <source>
        <dbReference type="Pfam" id="PF01370"/>
    </source>
</evidence>
<dbReference type="Pfam" id="PF01370">
    <property type="entry name" value="Epimerase"/>
    <property type="match status" value="1"/>
</dbReference>
<dbReference type="GO" id="GO:0005737">
    <property type="term" value="C:cytoplasm"/>
    <property type="evidence" value="ECO:0007669"/>
    <property type="project" value="TreeGrafter"/>
</dbReference>
<accession>F6F1F8</accession>
<evidence type="ECO:0000313" key="2">
    <source>
        <dbReference type="EMBL" id="AEG51070.1"/>
    </source>
</evidence>
<name>F6F1F8_SPHCR</name>
<dbReference type="InterPro" id="IPR051783">
    <property type="entry name" value="NAD(P)-dependent_oxidoreduct"/>
</dbReference>
<gene>
    <name evidence="2" type="ORF">Sphch_3479</name>
    <name evidence="3" type="ORF">Sphch_3792</name>
</gene>
<evidence type="ECO:0000313" key="4">
    <source>
        <dbReference type="Proteomes" id="UP000007150"/>
    </source>
</evidence>
<keyword evidence="4" id="KW-1185">Reference proteome</keyword>
<proteinExistence type="predicted"/>
<sequence>MKIFLTGATGYTGSVVLDHLLRAGHQVTAIARTIPDRAGSGLDWVQGDFSEAAKISDLSAKADAVVHIGASHNDEMERLDKIVIDAVADALAGTGKVFVNTSATPIYGDTGMTPRDEHEPIENPHPLRAWRMRHDQQVVAMAERGFRTAILRPGYIYGRGAGILLSAINRARSSGVARFVGDGTGWSSTVHVDALSQLYLLALANDKATGIYNAVSDEIVRNADIAQAIALRFGPGIVAESQPLEEARAMMGKLADLIVITCICSSQRARDDMGWLPNAPSVLSEIVGGSYSNV</sequence>
<feature type="domain" description="NAD-dependent epimerase/dehydratase" evidence="1">
    <location>
        <begin position="3"/>
        <end position="213"/>
    </location>
</feature>
<evidence type="ECO:0000313" key="3">
    <source>
        <dbReference type="EMBL" id="AEG51374.1"/>
    </source>
</evidence>
<dbReference type="SUPFAM" id="SSF51735">
    <property type="entry name" value="NAD(P)-binding Rossmann-fold domains"/>
    <property type="match status" value="1"/>
</dbReference>
<dbReference type="STRING" id="690566.Sphch_3479"/>
<protein>
    <submittedName>
        <fullName evidence="3">NAD-dependent epimerase/dehydratase</fullName>
    </submittedName>
</protein>
<dbReference type="InterPro" id="IPR036291">
    <property type="entry name" value="NAD(P)-bd_dom_sf"/>
</dbReference>
<dbReference type="KEGG" id="sch:Sphch_3792"/>
<dbReference type="PANTHER" id="PTHR48079:SF6">
    <property type="entry name" value="NAD(P)-BINDING DOMAIN-CONTAINING PROTEIN-RELATED"/>
    <property type="match status" value="1"/>
</dbReference>
<dbReference type="HOGENOM" id="CLU_007383_12_3_5"/>
<dbReference type="KEGG" id="sch:Sphch_3479"/>